<gene>
    <name evidence="1" type="ORF">FIBSPDRAFT_761107</name>
</gene>
<dbReference type="Proteomes" id="UP000076532">
    <property type="component" value="Unassembled WGS sequence"/>
</dbReference>
<organism evidence="1 2">
    <name type="scientific">Athelia psychrophila</name>
    <dbReference type="NCBI Taxonomy" id="1759441"/>
    <lineage>
        <taxon>Eukaryota</taxon>
        <taxon>Fungi</taxon>
        <taxon>Dikarya</taxon>
        <taxon>Basidiomycota</taxon>
        <taxon>Agaricomycotina</taxon>
        <taxon>Agaricomycetes</taxon>
        <taxon>Agaricomycetidae</taxon>
        <taxon>Atheliales</taxon>
        <taxon>Atheliaceae</taxon>
        <taxon>Athelia</taxon>
    </lineage>
</organism>
<evidence type="ECO:0000313" key="2">
    <source>
        <dbReference type="Proteomes" id="UP000076532"/>
    </source>
</evidence>
<proteinExistence type="predicted"/>
<protein>
    <submittedName>
        <fullName evidence="1">Uncharacterized protein</fullName>
    </submittedName>
</protein>
<reference evidence="1 2" key="1">
    <citation type="journal article" date="2016" name="Mol. Biol. Evol.">
        <title>Comparative Genomics of Early-Diverging Mushroom-Forming Fungi Provides Insights into the Origins of Lignocellulose Decay Capabilities.</title>
        <authorList>
            <person name="Nagy L.G."/>
            <person name="Riley R."/>
            <person name="Tritt A."/>
            <person name="Adam C."/>
            <person name="Daum C."/>
            <person name="Floudas D."/>
            <person name="Sun H."/>
            <person name="Yadav J.S."/>
            <person name="Pangilinan J."/>
            <person name="Larsson K.H."/>
            <person name="Matsuura K."/>
            <person name="Barry K."/>
            <person name="Labutti K."/>
            <person name="Kuo R."/>
            <person name="Ohm R.A."/>
            <person name="Bhattacharya S.S."/>
            <person name="Shirouzu T."/>
            <person name="Yoshinaga Y."/>
            <person name="Martin F.M."/>
            <person name="Grigoriev I.V."/>
            <person name="Hibbett D.S."/>
        </authorList>
    </citation>
    <scope>NUCLEOTIDE SEQUENCE [LARGE SCALE GENOMIC DNA]</scope>
    <source>
        <strain evidence="1 2">CBS 109695</strain>
    </source>
</reference>
<dbReference type="EMBL" id="KV417717">
    <property type="protein sequence ID" value="KZP08632.1"/>
    <property type="molecule type" value="Genomic_DNA"/>
</dbReference>
<feature type="non-terminal residue" evidence="1">
    <location>
        <position position="636"/>
    </location>
</feature>
<dbReference type="AlphaFoldDB" id="A0A165XKE8"/>
<evidence type="ECO:0000313" key="1">
    <source>
        <dbReference type="EMBL" id="KZP08632.1"/>
    </source>
</evidence>
<keyword evidence="2" id="KW-1185">Reference proteome</keyword>
<name>A0A165XKE8_9AGAM</name>
<dbReference type="OrthoDB" id="2659841at2759"/>
<sequence length="636" mass="70772">MGSIDQLTHNSQIANLQRRVGHLLGTIGLHKQVLMAIANQDIPRLRQTMRVALSKGVSMEHLIRILQDTSNGVYRARGNDQTDINLVALVHHIGGSKLLYAVAHATGLPSLQTLKRNRKLKVIRPSSGPIRPSDIAHNLASIFGEPTAPSNDQTLVSHSILFDEISLDERARYFRWNNEIGGLCREHTETADRKIHSVEAVERVAELLEKEVCHIGREATVMAIAAFSAEDYHAKPFILSPTCKTEKFPEQAQWLKMCLEQWKALYAGSHGPIWSVATDGDATQRAALHRILMIKTLDLDGPLYEVLGKLPGLNLECGDDDETADSDPKHIFKRLCALLRSVLGIIIGETILDKENLSKYLLRVPSLSRETVADLVNPEDPQDVPRAVALMQALIKLSKLPSTGLNPKEQKDTGALALLGVMLSSLLEPFVDINMSLTSQMTSLATYAFISFAIFKVHGTSFSSNQLYDDCQTMIKNAYFCVRKQQCMSPTSPFFLIQLGDDHLELHFCEVRCATHQCNVDISELSQKTAAAMDRHEIFERHRDWDRGHRRLKFVDSIAVDHINPRSWTGENIVGAVCLESTWLTGKATAEAALTAAQIPFNFNEFRQDGDSPLDMLRPNGNGIYPAVAPEKDRSI</sequence>
<accession>A0A165XKE8</accession>